<sequence>MISPTSVLLAVDASPYCTAATRYASFFSERLRLPLRILHVLDSRAAGAPAAVDVGIDDLTLLTPQFDASLQKVLQERGEAVKSRTEVLLRSLGLEADVELSAGLPAAEVLARSTAGTLSVLGKEGETASVTDAAKLGTVAERVVRRAEGAVLLVPETFAEPKRLLLGYDGSVEAEGALGYVVALAQALRLPVVALNAHEDEAVGQTQLEAVRERAAREGLRLETEYRYGDPVEAILSATREGDVVAIGAFGAGRLAEFFRGSTTGDIIRRANVPLLLHS</sequence>
<dbReference type="PRINTS" id="PR01438">
    <property type="entry name" value="UNVRSLSTRESS"/>
</dbReference>
<evidence type="ECO:0000256" key="1">
    <source>
        <dbReference type="ARBA" id="ARBA00008791"/>
    </source>
</evidence>
<organism evidence="3">
    <name type="scientific">uncultured Truepera sp</name>
    <dbReference type="NCBI Taxonomy" id="543023"/>
    <lineage>
        <taxon>Bacteria</taxon>
        <taxon>Thermotogati</taxon>
        <taxon>Deinococcota</taxon>
        <taxon>Deinococci</taxon>
        <taxon>Trueperales</taxon>
        <taxon>Trueperaceae</taxon>
        <taxon>Truepera</taxon>
        <taxon>environmental samples</taxon>
    </lineage>
</organism>
<evidence type="ECO:0000259" key="2">
    <source>
        <dbReference type="Pfam" id="PF00582"/>
    </source>
</evidence>
<dbReference type="PANTHER" id="PTHR46268:SF6">
    <property type="entry name" value="UNIVERSAL STRESS PROTEIN UP12"/>
    <property type="match status" value="1"/>
</dbReference>
<gene>
    <name evidence="3" type="ORF">AVDCRST_MAG86-3508</name>
</gene>
<dbReference type="Gene3D" id="3.40.50.12370">
    <property type="match status" value="1"/>
</dbReference>
<proteinExistence type="inferred from homology"/>
<dbReference type="Pfam" id="PF00582">
    <property type="entry name" value="Usp"/>
    <property type="match status" value="2"/>
</dbReference>
<feature type="domain" description="UspA" evidence="2">
    <location>
        <begin position="162"/>
        <end position="277"/>
    </location>
</feature>
<feature type="domain" description="UspA" evidence="2">
    <location>
        <begin position="7"/>
        <end position="155"/>
    </location>
</feature>
<dbReference type="InterPro" id="IPR006015">
    <property type="entry name" value="Universal_stress_UspA"/>
</dbReference>
<dbReference type="CDD" id="cd00293">
    <property type="entry name" value="USP-like"/>
    <property type="match status" value="2"/>
</dbReference>
<dbReference type="AlphaFoldDB" id="A0A6J4VNI1"/>
<protein>
    <recommendedName>
        <fullName evidence="2">UspA domain-containing protein</fullName>
    </recommendedName>
</protein>
<dbReference type="PANTHER" id="PTHR46268">
    <property type="entry name" value="STRESS RESPONSE PROTEIN NHAX"/>
    <property type="match status" value="1"/>
</dbReference>
<dbReference type="SUPFAM" id="SSF52402">
    <property type="entry name" value="Adenine nucleotide alpha hydrolases-like"/>
    <property type="match status" value="2"/>
</dbReference>
<name>A0A6J4VNI1_9DEIN</name>
<dbReference type="EMBL" id="CADCWP010000296">
    <property type="protein sequence ID" value="CAA9583997.1"/>
    <property type="molecule type" value="Genomic_DNA"/>
</dbReference>
<evidence type="ECO:0000313" key="3">
    <source>
        <dbReference type="EMBL" id="CAA9583997.1"/>
    </source>
</evidence>
<comment type="similarity">
    <text evidence="1">Belongs to the universal stress protein A family.</text>
</comment>
<reference evidence="3" key="1">
    <citation type="submission" date="2020-02" db="EMBL/GenBank/DDBJ databases">
        <authorList>
            <person name="Meier V. D."/>
        </authorList>
    </citation>
    <scope>NUCLEOTIDE SEQUENCE</scope>
    <source>
        <strain evidence="3">AVDCRST_MAG86</strain>
    </source>
</reference>
<accession>A0A6J4VNI1</accession>
<dbReference type="InterPro" id="IPR006016">
    <property type="entry name" value="UspA"/>
</dbReference>